<evidence type="ECO:0000256" key="1">
    <source>
        <dbReference type="ARBA" id="ARBA00006479"/>
    </source>
</evidence>
<dbReference type="InterPro" id="IPR043129">
    <property type="entry name" value="ATPase_NBD"/>
</dbReference>
<reference evidence="2 3" key="1">
    <citation type="submission" date="2021-03" db="EMBL/GenBank/DDBJ databases">
        <title>novel species isolated from a fishpond in China.</title>
        <authorList>
            <person name="Lu H."/>
            <person name="Cai Z."/>
        </authorList>
    </citation>
    <scope>NUCLEOTIDE SEQUENCE [LARGE SCALE GENOMIC DNA]</scope>
    <source>
        <strain evidence="2 3">JCM 31546</strain>
    </source>
</reference>
<name>A0ABS3BQ24_9BACT</name>
<sequence>MTTIGLDIGGSHVSVGRVEWTGKEATIVDFGESDVDTSRSVAEIINDWIALIRKSVGIGQGLQVGIAMPGPFDYPNGISLIKDQGKMKALFGLSVKNLLADGLNIDPNRIVFTNDAEAFLLGESLAGAGRGFENSIGLTLGTGLGSAFNVGGEVWDAKLWTAPFRDGKAEDYLGTGWIRSYVWEKYQKEISGMRELVLGEIDSEIAADVFWEYGTALGEFLYPYLVEKRIHGLVLGGKISRASNFFLPHCRAYLDSLRLGLEIRISKLGERAAMLGACMPFFTRF</sequence>
<gene>
    <name evidence="2" type="ORF">J0A67_10820</name>
</gene>
<dbReference type="PANTHER" id="PTHR18964">
    <property type="entry name" value="ROK (REPRESSOR, ORF, KINASE) FAMILY"/>
    <property type="match status" value="1"/>
</dbReference>
<proteinExistence type="inferred from homology"/>
<keyword evidence="3" id="KW-1185">Reference proteome</keyword>
<dbReference type="SUPFAM" id="SSF53067">
    <property type="entry name" value="Actin-like ATPase domain"/>
    <property type="match status" value="1"/>
</dbReference>
<evidence type="ECO:0000313" key="3">
    <source>
        <dbReference type="Proteomes" id="UP000664698"/>
    </source>
</evidence>
<dbReference type="Gene3D" id="3.30.420.40">
    <property type="match status" value="2"/>
</dbReference>
<organism evidence="2 3">
    <name type="scientific">Algoriphagus aestuariicola</name>
    <dbReference type="NCBI Taxonomy" id="1852016"/>
    <lineage>
        <taxon>Bacteria</taxon>
        <taxon>Pseudomonadati</taxon>
        <taxon>Bacteroidota</taxon>
        <taxon>Cytophagia</taxon>
        <taxon>Cytophagales</taxon>
        <taxon>Cyclobacteriaceae</taxon>
        <taxon>Algoriphagus</taxon>
    </lineage>
</organism>
<dbReference type="EMBL" id="JAFKCW010000002">
    <property type="protein sequence ID" value="MBN7801356.1"/>
    <property type="molecule type" value="Genomic_DNA"/>
</dbReference>
<evidence type="ECO:0000313" key="2">
    <source>
        <dbReference type="EMBL" id="MBN7801356.1"/>
    </source>
</evidence>
<dbReference type="InterPro" id="IPR000600">
    <property type="entry name" value="ROK"/>
</dbReference>
<protein>
    <submittedName>
        <fullName evidence="2">ROK family protein</fullName>
    </submittedName>
</protein>
<dbReference type="CDD" id="cd23763">
    <property type="entry name" value="ASKHA_ATPase_ROK"/>
    <property type="match status" value="1"/>
</dbReference>
<dbReference type="Proteomes" id="UP000664698">
    <property type="component" value="Unassembled WGS sequence"/>
</dbReference>
<dbReference type="PANTHER" id="PTHR18964:SF149">
    <property type="entry name" value="BIFUNCTIONAL UDP-N-ACETYLGLUCOSAMINE 2-EPIMERASE_N-ACETYLMANNOSAMINE KINASE"/>
    <property type="match status" value="1"/>
</dbReference>
<accession>A0ABS3BQ24</accession>
<comment type="caution">
    <text evidence="2">The sequence shown here is derived from an EMBL/GenBank/DDBJ whole genome shotgun (WGS) entry which is preliminary data.</text>
</comment>
<dbReference type="Pfam" id="PF00480">
    <property type="entry name" value="ROK"/>
    <property type="match status" value="1"/>
</dbReference>
<comment type="similarity">
    <text evidence="1">Belongs to the ROK (NagC/XylR) family.</text>
</comment>
<dbReference type="RefSeq" id="WP_206569347.1">
    <property type="nucleotide sequence ID" value="NZ_JAFKCW010000002.1"/>
</dbReference>